<evidence type="ECO:0000313" key="1">
    <source>
        <dbReference type="EMBL" id="KAL1516948.1"/>
    </source>
</evidence>
<keyword evidence="2" id="KW-1185">Reference proteome</keyword>
<dbReference type="Proteomes" id="UP001566132">
    <property type="component" value="Unassembled WGS sequence"/>
</dbReference>
<sequence>MNASQTPNNLGYNHQNDRRAAAVIPPKNRPMGLQSTIKKKKSIFSQVTNEMCKYHERVAVYLNNLAKGFRIIKKKRITQESKPKRLLEQRRHLYFMTNAKDHKDN</sequence>
<evidence type="ECO:0000313" key="2">
    <source>
        <dbReference type="Proteomes" id="UP001566132"/>
    </source>
</evidence>
<reference evidence="1 2" key="1">
    <citation type="submission" date="2024-05" db="EMBL/GenBank/DDBJ databases">
        <title>Genetic variation in Jamaican populations of the coffee berry borer (Hypothenemus hampei).</title>
        <authorList>
            <person name="Errbii M."/>
            <person name="Myrie A."/>
        </authorList>
    </citation>
    <scope>NUCLEOTIDE SEQUENCE [LARGE SCALE GENOMIC DNA]</scope>
    <source>
        <strain evidence="1">JA-Hopewell-2020-01-JO</strain>
        <tissue evidence="1">Whole body</tissue>
    </source>
</reference>
<dbReference type="AlphaFoldDB" id="A0ABD1FFZ3"/>
<comment type="caution">
    <text evidence="1">The sequence shown here is derived from an EMBL/GenBank/DDBJ whole genome shotgun (WGS) entry which is preliminary data.</text>
</comment>
<dbReference type="EMBL" id="JBDJPC010000001">
    <property type="protein sequence ID" value="KAL1516948.1"/>
    <property type="molecule type" value="Genomic_DNA"/>
</dbReference>
<protein>
    <submittedName>
        <fullName evidence="1">Uncharacterized protein</fullName>
    </submittedName>
</protein>
<accession>A0ABD1FFZ3</accession>
<organism evidence="1 2">
    <name type="scientific">Hypothenemus hampei</name>
    <name type="common">Coffee berry borer</name>
    <dbReference type="NCBI Taxonomy" id="57062"/>
    <lineage>
        <taxon>Eukaryota</taxon>
        <taxon>Metazoa</taxon>
        <taxon>Ecdysozoa</taxon>
        <taxon>Arthropoda</taxon>
        <taxon>Hexapoda</taxon>
        <taxon>Insecta</taxon>
        <taxon>Pterygota</taxon>
        <taxon>Neoptera</taxon>
        <taxon>Endopterygota</taxon>
        <taxon>Coleoptera</taxon>
        <taxon>Polyphaga</taxon>
        <taxon>Cucujiformia</taxon>
        <taxon>Curculionidae</taxon>
        <taxon>Scolytinae</taxon>
        <taxon>Hypothenemus</taxon>
    </lineage>
</organism>
<name>A0ABD1FFZ3_HYPHA</name>
<proteinExistence type="predicted"/>
<gene>
    <name evidence="1" type="ORF">ABEB36_000775</name>
</gene>